<organism evidence="3 4">
    <name type="scientific">Puccinia graminis f. sp. tritici</name>
    <dbReference type="NCBI Taxonomy" id="56615"/>
    <lineage>
        <taxon>Eukaryota</taxon>
        <taxon>Fungi</taxon>
        <taxon>Dikarya</taxon>
        <taxon>Basidiomycota</taxon>
        <taxon>Pucciniomycotina</taxon>
        <taxon>Pucciniomycetes</taxon>
        <taxon>Pucciniales</taxon>
        <taxon>Pucciniaceae</taxon>
        <taxon>Puccinia</taxon>
    </lineage>
</organism>
<evidence type="ECO:0000313" key="3">
    <source>
        <dbReference type="EMBL" id="KAA1099254.1"/>
    </source>
</evidence>
<proteinExistence type="predicted"/>
<dbReference type="Proteomes" id="UP000325313">
    <property type="component" value="Unassembled WGS sequence"/>
</dbReference>
<evidence type="ECO:0000256" key="1">
    <source>
        <dbReference type="SAM" id="MobiDB-lite"/>
    </source>
</evidence>
<evidence type="ECO:0000256" key="2">
    <source>
        <dbReference type="SAM" id="Phobius"/>
    </source>
</evidence>
<dbReference type="EMBL" id="VDEP01000342">
    <property type="protein sequence ID" value="KAA1099254.1"/>
    <property type="molecule type" value="Genomic_DNA"/>
</dbReference>
<keyword evidence="2" id="KW-1133">Transmembrane helix</keyword>
<feature type="region of interest" description="Disordered" evidence="1">
    <location>
        <begin position="1"/>
        <end position="20"/>
    </location>
</feature>
<keyword evidence="2" id="KW-0472">Membrane</keyword>
<gene>
    <name evidence="3" type="ORF">PGTUg99_025722</name>
</gene>
<name>A0A5B0PF49_PUCGR</name>
<reference evidence="3 4" key="1">
    <citation type="submission" date="2019-05" db="EMBL/GenBank/DDBJ databases">
        <title>Emergence of the Ug99 lineage of the wheat stem rust pathogen through somatic hybridization.</title>
        <authorList>
            <person name="Li F."/>
            <person name="Upadhyaya N.M."/>
            <person name="Sperschneider J."/>
            <person name="Matny O."/>
            <person name="Nguyen-Phuc H."/>
            <person name="Mago R."/>
            <person name="Raley C."/>
            <person name="Miller M.E."/>
            <person name="Silverstein K.A.T."/>
            <person name="Henningsen E."/>
            <person name="Hirsch C.D."/>
            <person name="Visser B."/>
            <person name="Pretorius Z.A."/>
            <person name="Steffenson B.J."/>
            <person name="Schwessinger B."/>
            <person name="Dodds P.N."/>
            <person name="Figueroa M."/>
        </authorList>
    </citation>
    <scope>NUCLEOTIDE SEQUENCE [LARGE SCALE GENOMIC DNA]</scope>
    <source>
        <strain evidence="3 4">Ug99</strain>
    </source>
</reference>
<protein>
    <submittedName>
        <fullName evidence="3">Uncharacterized protein</fullName>
    </submittedName>
</protein>
<accession>A0A5B0PF49</accession>
<keyword evidence="2" id="KW-0812">Transmembrane</keyword>
<dbReference type="AlphaFoldDB" id="A0A5B0PF49"/>
<evidence type="ECO:0000313" key="4">
    <source>
        <dbReference type="Proteomes" id="UP000325313"/>
    </source>
</evidence>
<sequence length="73" mass="8047">MRGGMNRRMGGRGDQEEGSQAVVQGAFEKHVLDRQDLVVDVEPIERLATDPLNITATSFFVFAIIAVAVRGRF</sequence>
<comment type="caution">
    <text evidence="3">The sequence shown here is derived from an EMBL/GenBank/DDBJ whole genome shotgun (WGS) entry which is preliminary data.</text>
</comment>
<feature type="transmembrane region" description="Helical" evidence="2">
    <location>
        <begin position="52"/>
        <end position="69"/>
    </location>
</feature>